<dbReference type="SUPFAM" id="SSF55681">
    <property type="entry name" value="Class II aaRS and biotin synthetases"/>
    <property type="match status" value="1"/>
</dbReference>
<dbReference type="AlphaFoldDB" id="J6F1U2"/>
<name>J6F1U2_TRIAS</name>
<evidence type="ECO:0000256" key="2">
    <source>
        <dbReference type="ARBA" id="ARBA00005085"/>
    </source>
</evidence>
<evidence type="ECO:0000256" key="3">
    <source>
        <dbReference type="ARBA" id="ARBA00008242"/>
    </source>
</evidence>
<dbReference type="GO" id="GO:0005739">
    <property type="term" value="C:mitochondrion"/>
    <property type="evidence" value="ECO:0007669"/>
    <property type="project" value="TreeGrafter"/>
</dbReference>
<dbReference type="GeneID" id="25991419"/>
<evidence type="ECO:0000256" key="5">
    <source>
        <dbReference type="SAM" id="MobiDB-lite"/>
    </source>
</evidence>
<dbReference type="InterPro" id="IPR036249">
    <property type="entry name" value="Thioredoxin-like_sf"/>
</dbReference>
<dbReference type="PANTHER" id="PTHR12561:SF3">
    <property type="entry name" value="LIPOYLTRANSFERASE 1, MITOCHONDRIAL"/>
    <property type="match status" value="1"/>
</dbReference>
<evidence type="ECO:0000256" key="1">
    <source>
        <dbReference type="ARBA" id="ARBA00003253"/>
    </source>
</evidence>
<evidence type="ECO:0000313" key="8">
    <source>
        <dbReference type="Proteomes" id="UP000002748"/>
    </source>
</evidence>
<dbReference type="SUPFAM" id="SSF52833">
    <property type="entry name" value="Thioredoxin-like"/>
    <property type="match status" value="1"/>
</dbReference>
<dbReference type="OrthoDB" id="201621at2759"/>
<comment type="similarity">
    <text evidence="3">Belongs to the LplA family.</text>
</comment>
<evidence type="ECO:0000256" key="4">
    <source>
        <dbReference type="ARBA" id="ARBA00015925"/>
    </source>
</evidence>
<dbReference type="Gene3D" id="3.40.30.10">
    <property type="entry name" value="Glutaredoxin"/>
    <property type="match status" value="1"/>
</dbReference>
<dbReference type="GO" id="GO:0017118">
    <property type="term" value="F:lipoyltransferase activity"/>
    <property type="evidence" value="ECO:0007669"/>
    <property type="project" value="TreeGrafter"/>
</dbReference>
<dbReference type="EMBL" id="ALBS01000080">
    <property type="protein sequence ID" value="EJT50934.1"/>
    <property type="molecule type" value="Genomic_DNA"/>
</dbReference>
<comment type="function">
    <text evidence="1">Catalyzes both the ATP-dependent activation of exogenously supplied lipoate to lipoyl-AMP and the transfer of the activated lipoyl onto the lipoyl domains of lipoate-dependent enzymes.</text>
</comment>
<dbReference type="KEGG" id="tasa:A1Q1_07907"/>
<reference evidence="7 8" key="1">
    <citation type="journal article" date="2012" name="Eukaryot. Cell">
        <title>Draft genome sequence of CBS 2479, the standard type strain of Trichosporon asahii.</title>
        <authorList>
            <person name="Yang R.Y."/>
            <person name="Li H.T."/>
            <person name="Zhu H."/>
            <person name="Zhou G.P."/>
            <person name="Wang M."/>
            <person name="Wang L."/>
        </authorList>
    </citation>
    <scope>NUCLEOTIDE SEQUENCE [LARGE SCALE GENOMIC DNA]</scope>
    <source>
        <strain evidence="8">ATCC 90039 / CBS 2479 / JCM 2466 / KCTC 7840 / NCYC 2677 / UAMH 7654</strain>
    </source>
</reference>
<dbReference type="VEuPathDB" id="FungiDB:A1Q1_07907"/>
<feature type="region of interest" description="Disordered" evidence="5">
    <location>
        <begin position="1"/>
        <end position="21"/>
    </location>
</feature>
<dbReference type="InterPro" id="IPR004562">
    <property type="entry name" value="LipoylTrfase_LipoateP_Ligase"/>
</dbReference>
<gene>
    <name evidence="7" type="ORF">A1Q1_07907</name>
</gene>
<dbReference type="RefSeq" id="XP_014182366.1">
    <property type="nucleotide sequence ID" value="XM_014326891.1"/>
</dbReference>
<accession>J6F1U2</accession>
<protein>
    <recommendedName>
        <fullName evidence="4">Putative lipoate-protein ligase A</fullName>
    </recommendedName>
</protein>
<evidence type="ECO:0000313" key="7">
    <source>
        <dbReference type="EMBL" id="EJT50934.1"/>
    </source>
</evidence>
<dbReference type="Proteomes" id="UP000002748">
    <property type="component" value="Unassembled WGS sequence"/>
</dbReference>
<dbReference type="GO" id="GO:0009249">
    <property type="term" value="P:protein lipoylation"/>
    <property type="evidence" value="ECO:0007669"/>
    <property type="project" value="InterPro"/>
</dbReference>
<dbReference type="PANTHER" id="PTHR12561">
    <property type="entry name" value="LIPOATE-PROTEIN LIGASE"/>
    <property type="match status" value="1"/>
</dbReference>
<comment type="caution">
    <text evidence="7">The sequence shown here is derived from an EMBL/GenBank/DDBJ whole genome shotgun (WGS) entry which is preliminary data.</text>
</comment>
<comment type="pathway">
    <text evidence="2">Protein modification; protein lipoylation via exogenous pathway; protein N(6)-(lipoyl)lysine from lipoate: step 2/2.</text>
</comment>
<feature type="domain" description="BPL/LPL catalytic" evidence="6">
    <location>
        <begin position="41"/>
        <end position="185"/>
    </location>
</feature>
<dbReference type="HOGENOM" id="CLU_534407_0_0_1"/>
<sequence>MEGDDAAGTAGTGSADGPETIRWRDSVPCKFCRAAGADDKDMGNTNFSIVLPRLAFTRSAGAILVAKAVRERLDVPPCTTNARHDVVVRDPEELKVCLILYLQLTAQVSGSAYKIIQHRAYHHGTMLISSDLSTLGRALRSSSPNMVSKGVESMRVPVSTINLHRSPSAREITHGSFVSAVLGEFADVYGPSDVQIVSEQSVFGGGLVDTKGQAGIRDGMAELQGWEWAYGQTPAFENHFSGSLSCGEVRCEVESKHGVINSMTLEITSGGRGGEEQQEDEDALERIAQCCLGLRYEGLDGVGTFLGDSVRPDLSWEVLATHALIAFLDSTSLSLTLKLTPRTKHAFDRNKVSPPSNKADPSLAGLKDELAKAPSAIVILTSSSDDSGHWCPPCAKMEPYIQDFFGTSDATAIVVRLQMNEVMSDANWTLDAWGGGGVPLIHRIVDEGFRTDLARFVESEESHEAWLRERRGGAYEPPETRIPAQRARLDDLVAKHRELERKYKDVAGLD</sequence>
<feature type="compositionally biased region" description="Low complexity" evidence="5">
    <location>
        <begin position="1"/>
        <end position="17"/>
    </location>
</feature>
<dbReference type="Pfam" id="PF21948">
    <property type="entry name" value="LplA-B_cat"/>
    <property type="match status" value="1"/>
</dbReference>
<organism evidence="7 8">
    <name type="scientific">Trichosporon asahii var. asahii (strain ATCC 90039 / CBS 2479 / JCM 2466 / KCTC 7840 / NBRC 103889/ NCYC 2677 / UAMH 7654)</name>
    <name type="common">Yeast</name>
    <dbReference type="NCBI Taxonomy" id="1186058"/>
    <lineage>
        <taxon>Eukaryota</taxon>
        <taxon>Fungi</taxon>
        <taxon>Dikarya</taxon>
        <taxon>Basidiomycota</taxon>
        <taxon>Agaricomycotina</taxon>
        <taxon>Tremellomycetes</taxon>
        <taxon>Trichosporonales</taxon>
        <taxon>Trichosporonaceae</taxon>
        <taxon>Trichosporon</taxon>
    </lineage>
</organism>
<evidence type="ECO:0000259" key="6">
    <source>
        <dbReference type="Pfam" id="PF21948"/>
    </source>
</evidence>
<dbReference type="Gene3D" id="3.30.930.10">
    <property type="entry name" value="Bira Bifunctional Protein, Domain 2"/>
    <property type="match status" value="1"/>
</dbReference>
<proteinExistence type="inferred from homology"/>
<dbReference type="InterPro" id="IPR004143">
    <property type="entry name" value="BPL_LPL_catalytic"/>
</dbReference>
<dbReference type="InterPro" id="IPR045864">
    <property type="entry name" value="aa-tRNA-synth_II/BPL/LPL"/>
</dbReference>